<dbReference type="OrthoDB" id="9801841at2"/>
<organism evidence="4 5">
    <name type="scientific">Stieleria bergensis</name>
    <dbReference type="NCBI Taxonomy" id="2528025"/>
    <lineage>
        <taxon>Bacteria</taxon>
        <taxon>Pseudomonadati</taxon>
        <taxon>Planctomycetota</taxon>
        <taxon>Planctomycetia</taxon>
        <taxon>Pirellulales</taxon>
        <taxon>Pirellulaceae</taxon>
        <taxon>Stieleria</taxon>
    </lineage>
</organism>
<dbReference type="SUPFAM" id="SSF81606">
    <property type="entry name" value="PP2C-like"/>
    <property type="match status" value="1"/>
</dbReference>
<dbReference type="PANTHER" id="PTHR13832">
    <property type="entry name" value="PROTEIN PHOSPHATASE 2C"/>
    <property type="match status" value="1"/>
</dbReference>
<dbReference type="CDD" id="cd00143">
    <property type="entry name" value="PP2Cc"/>
    <property type="match status" value="1"/>
</dbReference>
<dbReference type="Proteomes" id="UP000315003">
    <property type="component" value="Chromosome"/>
</dbReference>
<protein>
    <submittedName>
        <fullName evidence="4">Serine/threonine phosphatase stp</fullName>
        <ecNumber evidence="4">3.1.3.16</ecNumber>
    </submittedName>
</protein>
<evidence type="ECO:0000259" key="3">
    <source>
        <dbReference type="PROSITE" id="PS51746"/>
    </source>
</evidence>
<keyword evidence="2" id="KW-0472">Membrane</keyword>
<keyword evidence="5" id="KW-1185">Reference proteome</keyword>
<evidence type="ECO:0000313" key="5">
    <source>
        <dbReference type="Proteomes" id="UP000315003"/>
    </source>
</evidence>
<dbReference type="InterPro" id="IPR036457">
    <property type="entry name" value="PPM-type-like_dom_sf"/>
</dbReference>
<keyword evidence="4" id="KW-0378">Hydrolase</keyword>
<dbReference type="AlphaFoldDB" id="A0A517SY04"/>
<feature type="transmembrane region" description="Helical" evidence="2">
    <location>
        <begin position="322"/>
        <end position="342"/>
    </location>
</feature>
<dbReference type="GO" id="GO:0004722">
    <property type="term" value="F:protein serine/threonine phosphatase activity"/>
    <property type="evidence" value="ECO:0007669"/>
    <property type="project" value="UniProtKB-EC"/>
</dbReference>
<dbReference type="PROSITE" id="PS51746">
    <property type="entry name" value="PPM_2"/>
    <property type="match status" value="1"/>
</dbReference>
<proteinExistence type="predicted"/>
<feature type="transmembrane region" description="Helical" evidence="2">
    <location>
        <begin position="293"/>
        <end position="316"/>
    </location>
</feature>
<reference evidence="4 5" key="1">
    <citation type="submission" date="2019-02" db="EMBL/GenBank/DDBJ databases">
        <title>Deep-cultivation of Planctomycetes and their phenomic and genomic characterization uncovers novel biology.</title>
        <authorList>
            <person name="Wiegand S."/>
            <person name="Jogler M."/>
            <person name="Boedeker C."/>
            <person name="Pinto D."/>
            <person name="Vollmers J."/>
            <person name="Rivas-Marin E."/>
            <person name="Kohn T."/>
            <person name="Peeters S.H."/>
            <person name="Heuer A."/>
            <person name="Rast P."/>
            <person name="Oberbeckmann S."/>
            <person name="Bunk B."/>
            <person name="Jeske O."/>
            <person name="Meyerdierks A."/>
            <person name="Storesund J.E."/>
            <person name="Kallscheuer N."/>
            <person name="Luecker S."/>
            <person name="Lage O.M."/>
            <person name="Pohl T."/>
            <person name="Merkel B.J."/>
            <person name="Hornburger P."/>
            <person name="Mueller R.-W."/>
            <person name="Bruemmer F."/>
            <person name="Labrenz M."/>
            <person name="Spormann A.M."/>
            <person name="Op den Camp H."/>
            <person name="Overmann J."/>
            <person name="Amann R."/>
            <person name="Jetten M.S.M."/>
            <person name="Mascher T."/>
            <person name="Medema M.H."/>
            <person name="Devos D.P."/>
            <person name="Kaster A.-K."/>
            <person name="Ovreas L."/>
            <person name="Rohde M."/>
            <person name="Galperin M.Y."/>
            <person name="Jogler C."/>
        </authorList>
    </citation>
    <scope>NUCLEOTIDE SEQUENCE [LARGE SCALE GENOMIC DNA]</scope>
    <source>
        <strain evidence="4 5">SV_7m_r</strain>
    </source>
</reference>
<sequence length="456" mass="49088">MTTPASVLCYNKNESSVSKSWNPGVTHAVRTDVGMRRTNNQDSYCVIEAQSEERFSTRGHLYVVADGMGAHAAGELASQMATELIPMHYFRGSADQPASSLHRAVFNANHEIHQRGQQNPEFHSMGTTASSLLLLENGGVVAHVGDSRVYRLRQGVLEQLTFDHSLVWEVQASGHVHPGSALGQSLPKNVITRSLGPNAKVNIDMEGPFPVHSGDRFLLCSDGLTGQVEDEEIATLMDCLSEDLVSEVLVDLANLRGGPDNTTVIIATVNNGQVVGSAANVPKSSAAQRDPRLLWGAVASSSIFVLSFIIAVIAAVQKSESLLGFAMIAVLVSGVVAATLIASQMSGKKKPRSNGDGPEVTPPMGGKGPYRRYHSKPDRTLFDRLGSTVDDLRNAANAKNWSIDWREIDQLQAKGLGAIEANDGKTAIRFQAEAIVQTMYQLRQQHNRSAGETAIE</sequence>
<dbReference type="Gene3D" id="3.60.40.10">
    <property type="entry name" value="PPM-type phosphatase domain"/>
    <property type="match status" value="1"/>
</dbReference>
<dbReference type="SMART" id="SM00331">
    <property type="entry name" value="PP2C_SIG"/>
    <property type="match status" value="1"/>
</dbReference>
<evidence type="ECO:0000256" key="2">
    <source>
        <dbReference type="SAM" id="Phobius"/>
    </source>
</evidence>
<dbReference type="PANTHER" id="PTHR13832:SF827">
    <property type="entry name" value="PROTEIN PHOSPHATASE 1L"/>
    <property type="match status" value="1"/>
</dbReference>
<dbReference type="InterPro" id="IPR015655">
    <property type="entry name" value="PP2C"/>
</dbReference>
<name>A0A517SY04_9BACT</name>
<feature type="domain" description="PPM-type phosphatase" evidence="3">
    <location>
        <begin position="26"/>
        <end position="269"/>
    </location>
</feature>
<dbReference type="InterPro" id="IPR001932">
    <property type="entry name" value="PPM-type_phosphatase-like_dom"/>
</dbReference>
<gene>
    <name evidence="4" type="primary">stp_2</name>
    <name evidence="4" type="ORF">SV7mr_35580</name>
</gene>
<feature type="region of interest" description="Disordered" evidence="1">
    <location>
        <begin position="346"/>
        <end position="373"/>
    </location>
</feature>
<dbReference type="Pfam" id="PF13672">
    <property type="entry name" value="PP2C_2"/>
    <property type="match status" value="1"/>
</dbReference>
<evidence type="ECO:0000313" key="4">
    <source>
        <dbReference type="EMBL" id="QDT61028.1"/>
    </source>
</evidence>
<dbReference type="SMART" id="SM00332">
    <property type="entry name" value="PP2Cc"/>
    <property type="match status" value="1"/>
</dbReference>
<dbReference type="EC" id="3.1.3.16" evidence="4"/>
<dbReference type="EMBL" id="CP036272">
    <property type="protein sequence ID" value="QDT61028.1"/>
    <property type="molecule type" value="Genomic_DNA"/>
</dbReference>
<accession>A0A517SY04</accession>
<keyword evidence="2" id="KW-0812">Transmembrane</keyword>
<evidence type="ECO:0000256" key="1">
    <source>
        <dbReference type="SAM" id="MobiDB-lite"/>
    </source>
</evidence>
<keyword evidence="2" id="KW-1133">Transmembrane helix</keyword>